<protein>
    <submittedName>
        <fullName evidence="2">PPM-type phosphatase domain-containing protein</fullName>
    </submittedName>
</protein>
<sequence length="1189" mass="134150">MSGSEDPPPYSTIKRPGKRKGKEVCIERRDSVGSWKLKCKQDWIRRNPKKNGLIRLYTANSEKSTVICISMDETVGEICEKLEINSIYVQIGNLHIRQLVCEARPLWLQNDVLATVGHDNIQDVMSMGDSEYLRFTICFFVDCPVFHLDDNGFASILLSVCLIKKSGLLQKWSKKKCILFNGTIRLITFKDKEENGLSPDDEILLLTKLTSEIYDSSKGKCLKLAEKNGQHVLIWFEDPGDLNIWYEKISKCQMVPNCDLSDRFLVHLPEYLFAIEKNRSISNINLRRNSLVCRDNETAKSMMIGYIDDLIRFTSLKVLNLADNALRSFPTSLTQIVTLIELNLGDNQISTVAPAIGNLKSLKVLNLGNNWLATLPPTLGECSQLTVLDLTFNRFKQVPEILYGLHRLEGWLLAGNEIGAFNLTAVSNVSSLNLRLNNLSNNLSLNSVNFSNLTKLDVRNGGFIDKLDLSNLSHLQILYCQHLGLKELVINGSNIRQLYASHNHLKELIIMPVPFKLIAIDVSHNLLKSFPEWIPELNGLISIYATNNCIEILPYRLFMNMPSLRFLNIKTNRLTKLPEIVENCCIEEMDISNNFVTLLSPNLFKCAHRLTSLNVSNNRLKELPSPNNFNDLNRLQVLRMSRNELDEGVISVIVALRKLRVLDLSYNCLRFFSDSGLGQLKFMEEINLSGNKLTSIGKEFMEMENLVCLRLHSNRLSSVPDFSGSKTLKIIDVSNNRLTKLVPDNFITSKLKFLDLTCNGTTTQLLTLEMAKANQKSISIEDIGNQNLQHNLQFGFSESSGDKVKMSIKQIRPKEGDRIIFGMVNGFSNTEMAVKIKHLLEDYLERQRFVNLDTLKKALLRAHIRLGKDANRLGGSALVLSIQDQYLFCANSGNIGGIVVKTDSSYIELTHQIDPLKGEEYERLRNANAIITENNLINGICSVGRSLGYSYLFPAIFPGPETLAIQITPLDEFVVLGNGEVFKNIEIREIVECLKSTGNCHQGAKKIQDLVQANDFKGNVSIIVVKLNNRTRRFSSERGKSQVNDSSSDDNTLKKIEERLEQISLAISKMETETVSSSNHSPVVLNHSPVKHSPVGIRYSPLTPPNKHSPVILERKSVRKSKRQVPIQYIRSSSVSTEEFRDKSTLNKRENSVPSLPLQLAKESLTKPLLYYAEDGMAIYTRSFQSDLV</sequence>
<dbReference type="WBParaSite" id="RSKR_0000009100.1">
    <property type="protein sequence ID" value="RSKR_0000009100.1"/>
    <property type="gene ID" value="RSKR_0000009100"/>
</dbReference>
<accession>A0AC35TFS3</accession>
<organism evidence="1 2">
    <name type="scientific">Rhabditophanes sp. KR3021</name>
    <dbReference type="NCBI Taxonomy" id="114890"/>
    <lineage>
        <taxon>Eukaryota</taxon>
        <taxon>Metazoa</taxon>
        <taxon>Ecdysozoa</taxon>
        <taxon>Nematoda</taxon>
        <taxon>Chromadorea</taxon>
        <taxon>Rhabditida</taxon>
        <taxon>Tylenchina</taxon>
        <taxon>Panagrolaimomorpha</taxon>
        <taxon>Strongyloidoidea</taxon>
        <taxon>Alloionematidae</taxon>
        <taxon>Rhabditophanes</taxon>
    </lineage>
</organism>
<reference evidence="2" key="1">
    <citation type="submission" date="2016-11" db="UniProtKB">
        <authorList>
            <consortium name="WormBaseParasite"/>
        </authorList>
    </citation>
    <scope>IDENTIFICATION</scope>
    <source>
        <strain evidence="2">KR3021</strain>
    </source>
</reference>
<dbReference type="Proteomes" id="UP000095286">
    <property type="component" value="Unplaced"/>
</dbReference>
<name>A0AC35TFS3_9BILA</name>
<evidence type="ECO:0000313" key="1">
    <source>
        <dbReference type="Proteomes" id="UP000095286"/>
    </source>
</evidence>
<proteinExistence type="predicted"/>
<evidence type="ECO:0000313" key="2">
    <source>
        <dbReference type="WBParaSite" id="RSKR_0000009100.1"/>
    </source>
</evidence>